<dbReference type="AlphaFoldDB" id="A0A1J5R9G9"/>
<dbReference type="InterPro" id="IPR036689">
    <property type="entry name" value="ESAT-6-like_sf"/>
</dbReference>
<reference evidence="2" key="1">
    <citation type="submission" date="2016-10" db="EMBL/GenBank/DDBJ databases">
        <title>Sequence of Gallionella enrichment culture.</title>
        <authorList>
            <person name="Poehlein A."/>
            <person name="Muehling M."/>
            <person name="Daniel R."/>
        </authorList>
    </citation>
    <scope>NUCLEOTIDE SEQUENCE</scope>
</reference>
<evidence type="ECO:0000256" key="1">
    <source>
        <dbReference type="SAM" id="Coils"/>
    </source>
</evidence>
<proteinExistence type="predicted"/>
<evidence type="ECO:0008006" key="3">
    <source>
        <dbReference type="Google" id="ProtNLM"/>
    </source>
</evidence>
<evidence type="ECO:0000313" key="2">
    <source>
        <dbReference type="EMBL" id="OIQ92696.1"/>
    </source>
</evidence>
<sequence length="90" mass="9801">MARLGMDVDAVEGIAKQLQSLADQISNLESQINGKVQQLPGIWEGKDAQVFVTQWWPQHQKALKAAADAVKGLGQSALNNAHDQRTVSNH</sequence>
<dbReference type="Gene3D" id="1.10.287.1060">
    <property type="entry name" value="ESAT-6-like"/>
    <property type="match status" value="1"/>
</dbReference>
<gene>
    <name evidence="2" type="ORF">GALL_253680</name>
</gene>
<organism evidence="2">
    <name type="scientific">mine drainage metagenome</name>
    <dbReference type="NCBI Taxonomy" id="410659"/>
    <lineage>
        <taxon>unclassified sequences</taxon>
        <taxon>metagenomes</taxon>
        <taxon>ecological metagenomes</taxon>
    </lineage>
</organism>
<dbReference type="Pfam" id="PF06013">
    <property type="entry name" value="WXG100"/>
    <property type="match status" value="1"/>
</dbReference>
<keyword evidence="1" id="KW-0175">Coiled coil</keyword>
<protein>
    <recommendedName>
        <fullName evidence="3">WXG100 family type VII secretion target</fullName>
    </recommendedName>
</protein>
<accession>A0A1J5R9G9</accession>
<name>A0A1J5R9G9_9ZZZZ</name>
<dbReference type="SUPFAM" id="SSF140453">
    <property type="entry name" value="EsxAB dimer-like"/>
    <property type="match status" value="1"/>
</dbReference>
<dbReference type="EMBL" id="MLJW01000225">
    <property type="protein sequence ID" value="OIQ92696.1"/>
    <property type="molecule type" value="Genomic_DNA"/>
</dbReference>
<comment type="caution">
    <text evidence="2">The sequence shown here is derived from an EMBL/GenBank/DDBJ whole genome shotgun (WGS) entry which is preliminary data.</text>
</comment>
<dbReference type="InterPro" id="IPR010310">
    <property type="entry name" value="T7SS_ESAT-6-like"/>
</dbReference>
<feature type="coiled-coil region" evidence="1">
    <location>
        <begin position="11"/>
        <end position="38"/>
    </location>
</feature>